<gene>
    <name evidence="6" type="ordered locus">Nhal_1761</name>
</gene>
<feature type="domain" description="Cytochrome c" evidence="5">
    <location>
        <begin position="72"/>
        <end position="143"/>
    </location>
</feature>
<evidence type="ECO:0000256" key="4">
    <source>
        <dbReference type="PROSITE-ProRule" id="PRU00433"/>
    </source>
</evidence>
<dbReference type="RefSeq" id="WP_013032767.1">
    <property type="nucleotide sequence ID" value="NC_013960.1"/>
</dbReference>
<keyword evidence="7" id="KW-1185">Reference proteome</keyword>
<name>D5C2Z0_NITHN</name>
<evidence type="ECO:0000313" key="6">
    <source>
        <dbReference type="EMBL" id="ADE14882.1"/>
    </source>
</evidence>
<dbReference type="KEGG" id="nhl:Nhal_1761"/>
<sequence length="154" mass="16447">MRAEVEPTVTMAALSLILARSRAVLDGVSNDKHLEDEMVASAKRITLKWSLAVGISSLACLLPLTAWAGADGSWKNGAEVYAKVCGYCHEGGIVGPVLKGRKLPPEYITFIVRHGLRAMPAFTAAFIDDEALKGVADYISKSAAESKEGEENGR</sequence>
<dbReference type="EMBL" id="CP001798">
    <property type="protein sequence ID" value="ADE14882.1"/>
    <property type="molecule type" value="Genomic_DNA"/>
</dbReference>
<dbReference type="InterPro" id="IPR009056">
    <property type="entry name" value="Cyt_c-like_dom"/>
</dbReference>
<dbReference type="SUPFAM" id="SSF46626">
    <property type="entry name" value="Cytochrome c"/>
    <property type="match status" value="1"/>
</dbReference>
<protein>
    <recommendedName>
        <fullName evidence="5">Cytochrome c domain-containing protein</fullName>
    </recommendedName>
</protein>
<dbReference type="InterPro" id="IPR036909">
    <property type="entry name" value="Cyt_c-like_dom_sf"/>
</dbReference>
<dbReference type="PROSITE" id="PS51007">
    <property type="entry name" value="CYTC"/>
    <property type="match status" value="1"/>
</dbReference>
<dbReference type="AlphaFoldDB" id="D5C2Z0"/>
<dbReference type="Gene3D" id="1.10.760.10">
    <property type="entry name" value="Cytochrome c-like domain"/>
    <property type="match status" value="1"/>
</dbReference>
<dbReference type="GO" id="GO:0009055">
    <property type="term" value="F:electron transfer activity"/>
    <property type="evidence" value="ECO:0007669"/>
    <property type="project" value="InterPro"/>
</dbReference>
<evidence type="ECO:0000256" key="2">
    <source>
        <dbReference type="ARBA" id="ARBA00022723"/>
    </source>
</evidence>
<proteinExistence type="predicted"/>
<evidence type="ECO:0000256" key="1">
    <source>
        <dbReference type="ARBA" id="ARBA00022617"/>
    </source>
</evidence>
<evidence type="ECO:0000259" key="5">
    <source>
        <dbReference type="PROSITE" id="PS51007"/>
    </source>
</evidence>
<keyword evidence="1 4" id="KW-0349">Heme</keyword>
<reference evidence="7" key="1">
    <citation type="submission" date="2010-04" db="EMBL/GenBank/DDBJ databases">
        <title>Complete genome sequence of Nitrosococcus halophilus Nc4, a salt-adapted, aerobic obligate ammonia-oxidizing sulfur purple bacterium.</title>
        <authorList>
            <consortium name="US DOE Joint Genome Institute"/>
            <person name="Campbell M.A."/>
            <person name="Malfatti S.A."/>
            <person name="Chain P.S.G."/>
            <person name="Heidelberg J.F."/>
            <person name="Ward B.B."/>
            <person name="Klotz M.G."/>
        </authorList>
    </citation>
    <scope>NUCLEOTIDE SEQUENCE [LARGE SCALE GENOMIC DNA]</scope>
    <source>
        <strain evidence="7">Nc4</strain>
    </source>
</reference>
<evidence type="ECO:0000256" key="3">
    <source>
        <dbReference type="ARBA" id="ARBA00023004"/>
    </source>
</evidence>
<dbReference type="STRING" id="472759.Nhal_1761"/>
<dbReference type="HOGENOM" id="CLU_143475_0_0_6"/>
<keyword evidence="3 4" id="KW-0408">Iron</keyword>
<keyword evidence="2 4" id="KW-0479">Metal-binding</keyword>
<dbReference type="Proteomes" id="UP000001844">
    <property type="component" value="Chromosome"/>
</dbReference>
<dbReference type="eggNOG" id="COG2010">
    <property type="taxonomic scope" value="Bacteria"/>
</dbReference>
<accession>D5C2Z0</accession>
<dbReference type="GO" id="GO:0020037">
    <property type="term" value="F:heme binding"/>
    <property type="evidence" value="ECO:0007669"/>
    <property type="project" value="InterPro"/>
</dbReference>
<evidence type="ECO:0000313" key="7">
    <source>
        <dbReference type="Proteomes" id="UP000001844"/>
    </source>
</evidence>
<dbReference type="Pfam" id="PF13442">
    <property type="entry name" value="Cytochrome_CBB3"/>
    <property type="match status" value="1"/>
</dbReference>
<dbReference type="GO" id="GO:0046872">
    <property type="term" value="F:metal ion binding"/>
    <property type="evidence" value="ECO:0007669"/>
    <property type="project" value="UniProtKB-KW"/>
</dbReference>
<organism evidence="6 7">
    <name type="scientific">Nitrosococcus halophilus (strain Nc4)</name>
    <dbReference type="NCBI Taxonomy" id="472759"/>
    <lineage>
        <taxon>Bacteria</taxon>
        <taxon>Pseudomonadati</taxon>
        <taxon>Pseudomonadota</taxon>
        <taxon>Gammaproteobacteria</taxon>
        <taxon>Chromatiales</taxon>
        <taxon>Chromatiaceae</taxon>
        <taxon>Nitrosococcus</taxon>
    </lineage>
</organism>